<comment type="caution">
    <text evidence="1">The sequence shown here is derived from an EMBL/GenBank/DDBJ whole genome shotgun (WGS) entry which is preliminary data.</text>
</comment>
<evidence type="ECO:0000313" key="2">
    <source>
        <dbReference type="Proteomes" id="UP001209878"/>
    </source>
</evidence>
<proteinExistence type="predicted"/>
<accession>A0AAD9L6K2</accession>
<evidence type="ECO:0000313" key="1">
    <source>
        <dbReference type="EMBL" id="KAK2183253.1"/>
    </source>
</evidence>
<keyword evidence="2" id="KW-1185">Reference proteome</keyword>
<protein>
    <submittedName>
        <fullName evidence="1">Uncharacterized protein</fullName>
    </submittedName>
</protein>
<name>A0AAD9L6K2_RIDPI</name>
<reference evidence="1" key="1">
    <citation type="journal article" date="2023" name="Mol. Biol. Evol.">
        <title>Third-Generation Sequencing Reveals the Adaptive Role of the Epigenome in Three Deep-Sea Polychaetes.</title>
        <authorList>
            <person name="Perez M."/>
            <person name="Aroh O."/>
            <person name="Sun Y."/>
            <person name="Lan Y."/>
            <person name="Juniper S.K."/>
            <person name="Young C.R."/>
            <person name="Angers B."/>
            <person name="Qian P.Y."/>
        </authorList>
    </citation>
    <scope>NUCLEOTIDE SEQUENCE</scope>
    <source>
        <strain evidence="1">R07B-5</strain>
    </source>
</reference>
<gene>
    <name evidence="1" type="ORF">NP493_316g00015</name>
</gene>
<organism evidence="1 2">
    <name type="scientific">Ridgeia piscesae</name>
    <name type="common">Tubeworm</name>
    <dbReference type="NCBI Taxonomy" id="27915"/>
    <lineage>
        <taxon>Eukaryota</taxon>
        <taxon>Metazoa</taxon>
        <taxon>Spiralia</taxon>
        <taxon>Lophotrochozoa</taxon>
        <taxon>Annelida</taxon>
        <taxon>Polychaeta</taxon>
        <taxon>Sedentaria</taxon>
        <taxon>Canalipalpata</taxon>
        <taxon>Sabellida</taxon>
        <taxon>Siboglinidae</taxon>
        <taxon>Ridgeia</taxon>
    </lineage>
</organism>
<dbReference type="Proteomes" id="UP001209878">
    <property type="component" value="Unassembled WGS sequence"/>
</dbReference>
<dbReference type="AlphaFoldDB" id="A0AAD9L6K2"/>
<sequence>MLFWLMYVIFIYIKHSGVSCI</sequence>
<dbReference type="EMBL" id="JAODUO010000317">
    <property type="protein sequence ID" value="KAK2183253.1"/>
    <property type="molecule type" value="Genomic_DNA"/>
</dbReference>